<gene>
    <name evidence="1" type="ORF">SPDO_17730</name>
</gene>
<name>A0A245ZK17_9SPHN</name>
<protein>
    <submittedName>
        <fullName evidence="1">Uncharacterized protein</fullName>
    </submittedName>
</protein>
<keyword evidence="2" id="KW-1185">Reference proteome</keyword>
<organism evidence="1 2">
    <name type="scientific">Sphingomonas dokdonensis</name>
    <dbReference type="NCBI Taxonomy" id="344880"/>
    <lineage>
        <taxon>Bacteria</taxon>
        <taxon>Pseudomonadati</taxon>
        <taxon>Pseudomonadota</taxon>
        <taxon>Alphaproteobacteria</taxon>
        <taxon>Sphingomonadales</taxon>
        <taxon>Sphingomonadaceae</taxon>
        <taxon>Sphingomonas</taxon>
    </lineage>
</organism>
<evidence type="ECO:0000313" key="1">
    <source>
        <dbReference type="EMBL" id="OWK30092.1"/>
    </source>
</evidence>
<evidence type="ECO:0000313" key="2">
    <source>
        <dbReference type="Proteomes" id="UP000197290"/>
    </source>
</evidence>
<proteinExistence type="predicted"/>
<sequence>MTEEQAMSGKAIYEVFFEHGEVRSDFKKEFISLWPGWLGKERLHLLDEVSEDKWLRFNRMLLAAFGAFHMGVVDHSNETIKFPARLEPFLSDHQEAMQKDASQFLQFVIPAMNCVITEDWDYTYILWHRDVDTLEAIKPLLSGARLEHFSD</sequence>
<dbReference type="EMBL" id="NBBI01000003">
    <property type="protein sequence ID" value="OWK30092.1"/>
    <property type="molecule type" value="Genomic_DNA"/>
</dbReference>
<dbReference type="RefSeq" id="WP_088367129.1">
    <property type="nucleotide sequence ID" value="NZ_NBBI01000003.1"/>
</dbReference>
<reference evidence="1 2" key="1">
    <citation type="submission" date="2017-03" db="EMBL/GenBank/DDBJ databases">
        <title>Genome sequence of Sphingomonas dokdonensis DSM 21029.</title>
        <authorList>
            <person name="Poehlein A."/>
            <person name="Wuebbeler J.H."/>
            <person name="Steinbuechel A."/>
            <person name="Daniel R."/>
        </authorList>
    </citation>
    <scope>NUCLEOTIDE SEQUENCE [LARGE SCALE GENOMIC DNA]</scope>
    <source>
        <strain evidence="1 2">DSM 21029</strain>
    </source>
</reference>
<comment type="caution">
    <text evidence="1">The sequence shown here is derived from an EMBL/GenBank/DDBJ whole genome shotgun (WGS) entry which is preliminary data.</text>
</comment>
<accession>A0A245ZK17</accession>
<dbReference type="Proteomes" id="UP000197290">
    <property type="component" value="Unassembled WGS sequence"/>
</dbReference>
<dbReference type="OrthoDB" id="9794400at2"/>
<dbReference type="AlphaFoldDB" id="A0A245ZK17"/>